<evidence type="ECO:0000313" key="3">
    <source>
        <dbReference type="Proteomes" id="UP000654670"/>
    </source>
</evidence>
<reference evidence="2" key="2">
    <citation type="submission" date="2020-09" db="EMBL/GenBank/DDBJ databases">
        <authorList>
            <person name="Sun Q."/>
            <person name="Ohkuma M."/>
        </authorList>
    </citation>
    <scope>NUCLEOTIDE SEQUENCE</scope>
    <source>
        <strain evidence="2">JCM 15325</strain>
    </source>
</reference>
<comment type="caution">
    <text evidence="2">The sequence shown here is derived from an EMBL/GenBank/DDBJ whole genome shotgun (WGS) entry which is preliminary data.</text>
</comment>
<evidence type="ECO:0000256" key="1">
    <source>
        <dbReference type="SAM" id="MobiDB-lite"/>
    </source>
</evidence>
<dbReference type="RefSeq" id="WP_188803380.1">
    <property type="nucleotide sequence ID" value="NZ_BMOK01000009.1"/>
</dbReference>
<accession>A0A917S5R1</accession>
<dbReference type="Proteomes" id="UP000654670">
    <property type="component" value="Unassembled WGS sequence"/>
</dbReference>
<dbReference type="AlphaFoldDB" id="A0A917S5R1"/>
<gene>
    <name evidence="2" type="ORF">GCM10007968_22470</name>
</gene>
<reference evidence="2" key="1">
    <citation type="journal article" date="2014" name="Int. J. Syst. Evol. Microbiol.">
        <title>Complete genome sequence of Corynebacterium casei LMG S-19264T (=DSM 44701T), isolated from a smear-ripened cheese.</title>
        <authorList>
            <consortium name="US DOE Joint Genome Institute (JGI-PGF)"/>
            <person name="Walter F."/>
            <person name="Albersmeier A."/>
            <person name="Kalinowski J."/>
            <person name="Ruckert C."/>
        </authorList>
    </citation>
    <scope>NUCLEOTIDE SEQUENCE</scope>
    <source>
        <strain evidence="2">JCM 15325</strain>
    </source>
</reference>
<dbReference type="EMBL" id="BMOK01000009">
    <property type="protein sequence ID" value="GGL57997.1"/>
    <property type="molecule type" value="Genomic_DNA"/>
</dbReference>
<feature type="region of interest" description="Disordered" evidence="1">
    <location>
        <begin position="20"/>
        <end position="48"/>
    </location>
</feature>
<organism evidence="2 3">
    <name type="scientific">Sporolactobacillus putidus</name>
    <dbReference type="NCBI Taxonomy" id="492735"/>
    <lineage>
        <taxon>Bacteria</taxon>
        <taxon>Bacillati</taxon>
        <taxon>Bacillota</taxon>
        <taxon>Bacilli</taxon>
        <taxon>Bacillales</taxon>
        <taxon>Sporolactobacillaceae</taxon>
        <taxon>Sporolactobacillus</taxon>
    </lineage>
</organism>
<protein>
    <submittedName>
        <fullName evidence="2">Uncharacterized protein</fullName>
    </submittedName>
</protein>
<sequence>MPFHQRVDNEARLTRMIEDLGITINTGKPEKEKQGSDPKEKDKENEKE</sequence>
<keyword evidence="3" id="KW-1185">Reference proteome</keyword>
<feature type="compositionally biased region" description="Basic and acidic residues" evidence="1">
    <location>
        <begin position="28"/>
        <end position="48"/>
    </location>
</feature>
<evidence type="ECO:0000313" key="2">
    <source>
        <dbReference type="EMBL" id="GGL57997.1"/>
    </source>
</evidence>
<name>A0A917S5R1_9BACL</name>
<proteinExistence type="predicted"/>